<evidence type="ECO:0000313" key="2">
    <source>
        <dbReference type="Proteomes" id="UP000543908"/>
    </source>
</evidence>
<evidence type="ECO:0000313" key="1">
    <source>
        <dbReference type="EMBL" id="NWN61583.1"/>
    </source>
</evidence>
<organism evidence="1 2">
    <name type="scientific">Pseudomonas allii</name>
    <dbReference type="NCBI Taxonomy" id="2740531"/>
    <lineage>
        <taxon>Bacteria</taxon>
        <taxon>Pseudomonadati</taxon>
        <taxon>Pseudomonadota</taxon>
        <taxon>Gammaproteobacteria</taxon>
        <taxon>Pseudomonadales</taxon>
        <taxon>Pseudomonadaceae</taxon>
        <taxon>Pseudomonas</taxon>
    </lineage>
</organism>
<gene>
    <name evidence="1" type="ORF">HT123_10670</name>
</gene>
<dbReference type="EMBL" id="JABUHS010000073">
    <property type="protein sequence ID" value="NWN61583.1"/>
    <property type="molecule type" value="Genomic_DNA"/>
</dbReference>
<sequence length="46" mass="5086">MWLTGRLKLKGMTVFLAESSWCKSAIGVLAPLFCLRNALISMGKSR</sequence>
<protein>
    <submittedName>
        <fullName evidence="1">Uncharacterized protein</fullName>
    </submittedName>
</protein>
<name>A0A7Y8UWZ5_9PSED</name>
<proteinExistence type="predicted"/>
<dbReference type="Proteomes" id="UP000543908">
    <property type="component" value="Unassembled WGS sequence"/>
</dbReference>
<dbReference type="RefSeq" id="WP_179029257.1">
    <property type="nucleotide sequence ID" value="NZ_JABUHS010000073.1"/>
</dbReference>
<dbReference type="AlphaFoldDB" id="A0A7Y8UWZ5"/>
<reference evidence="1 2" key="1">
    <citation type="submission" date="2020-05" db="EMBL/GenBank/DDBJ databases">
        <title>Onion-isolated Pseudomonas sp.</title>
        <authorList>
            <person name="Fujikawa T."/>
            <person name="Sawada H."/>
        </authorList>
    </citation>
    <scope>NUCLEOTIDE SEQUENCE [LARGE SCALE GENOMIC DNA]</scope>
    <source>
        <strain evidence="1 2">MAFF 301512</strain>
    </source>
</reference>
<comment type="caution">
    <text evidence="1">The sequence shown here is derived from an EMBL/GenBank/DDBJ whole genome shotgun (WGS) entry which is preliminary data.</text>
</comment>
<accession>A0A7Y8UWZ5</accession>